<organism evidence="3 4">
    <name type="scientific">Acer yangbiense</name>
    <dbReference type="NCBI Taxonomy" id="1000413"/>
    <lineage>
        <taxon>Eukaryota</taxon>
        <taxon>Viridiplantae</taxon>
        <taxon>Streptophyta</taxon>
        <taxon>Embryophyta</taxon>
        <taxon>Tracheophyta</taxon>
        <taxon>Spermatophyta</taxon>
        <taxon>Magnoliopsida</taxon>
        <taxon>eudicotyledons</taxon>
        <taxon>Gunneridae</taxon>
        <taxon>Pentapetalae</taxon>
        <taxon>rosids</taxon>
        <taxon>malvids</taxon>
        <taxon>Sapindales</taxon>
        <taxon>Sapindaceae</taxon>
        <taxon>Hippocastanoideae</taxon>
        <taxon>Acereae</taxon>
        <taxon>Acer</taxon>
    </lineage>
</organism>
<reference evidence="4" key="1">
    <citation type="journal article" date="2019" name="Gigascience">
        <title>De novo genome assembly of the endangered Acer yangbiense, a plant species with extremely small populations endemic to Yunnan Province, China.</title>
        <authorList>
            <person name="Yang J."/>
            <person name="Wariss H.M."/>
            <person name="Tao L."/>
            <person name="Zhang R."/>
            <person name="Yun Q."/>
            <person name="Hollingsworth P."/>
            <person name="Dao Z."/>
            <person name="Luo G."/>
            <person name="Guo H."/>
            <person name="Ma Y."/>
            <person name="Sun W."/>
        </authorList>
    </citation>
    <scope>NUCLEOTIDE SEQUENCE [LARGE SCALE GENOMIC DNA]</scope>
    <source>
        <strain evidence="4">cv. Malutang</strain>
    </source>
</reference>
<dbReference type="PANTHER" id="PTHR47186">
    <property type="entry name" value="LEUCINE-RICH REPEAT-CONTAINING PROTEIN 57"/>
    <property type="match status" value="1"/>
</dbReference>
<dbReference type="GO" id="GO:0008270">
    <property type="term" value="F:zinc ion binding"/>
    <property type="evidence" value="ECO:0007669"/>
    <property type="project" value="UniProtKB-KW"/>
</dbReference>
<keyword evidence="4" id="KW-1185">Reference proteome</keyword>
<keyword evidence="1" id="KW-0863">Zinc-finger</keyword>
<gene>
    <name evidence="3" type="ORF">EZV62_024398</name>
</gene>
<evidence type="ECO:0000256" key="1">
    <source>
        <dbReference type="PROSITE-ProRule" id="PRU00047"/>
    </source>
</evidence>
<dbReference type="PROSITE" id="PS50158">
    <property type="entry name" value="ZF_CCHC"/>
    <property type="match status" value="1"/>
</dbReference>
<dbReference type="Gene3D" id="3.80.10.10">
    <property type="entry name" value="Ribonuclease Inhibitor"/>
    <property type="match status" value="3"/>
</dbReference>
<protein>
    <recommendedName>
        <fullName evidence="2">CCHC-type domain-containing protein</fullName>
    </recommendedName>
</protein>
<dbReference type="SUPFAM" id="SSF52058">
    <property type="entry name" value="L domain-like"/>
    <property type="match status" value="1"/>
</dbReference>
<dbReference type="InterPro" id="IPR001878">
    <property type="entry name" value="Znf_CCHC"/>
</dbReference>
<accession>A0A5C7GV13</accession>
<sequence length="738" mass="83158">MVLTIMNAEEIASLCNTFSIEEKERHVRVLDGSMKDKGSQQLSLYLVGKIMATKLVNRGVFINVISKIWRVNGGVEIKPLEEEIGIFLRKMIREDYCFKCGRLGHTMRECLDDKEDRDVKSEESIRLCLWLRTTSPLKRSFFGGRGLTNVTGKDLKGNQQLSREMETERCLDSGVVRMVPDKECKVSNGKVFPSKLNGDSPTATINVKGKKVGSGLDNGHGAPNPNQKNLRKLPKHMRRLKNLRHLYLNGCNKLSEMPPKIGQITCLKTLTRFIVGKKRGYHLDELKDLNLGGTLRIDHLQRVENPRDAKEANLVGERNLLKLSLSWRNDSDLQSQEDVEKVLEALKPHANLKQLDISGYKGAQFSSWMRDNILYSVVRIELSDSDKCSKLPPLALLPCLRTLDLCNMSQVMYIDDHFQGGGTTIGFPSLQSLKIYNLPSLQRFSREDGRELLPCLTLLEISGSPKLTLPHLPSVEELRVCNCNEVIRGSISNLKNLVSLEVSNNDELNYLPDGMLLNLTSLKKLIVNNFKKLKCLPTEIVSLTSLERLDIQKCNELESFPGQGMEGLKCLKCLYLYWCRKFTSLTEGLQHLSCLQTLSLHSCPALVALPDGMKYLTSLRNLVLSGGFDSKLEVLPETLRYVPALQSLSISYYSNLASLPHWLGDLTSLQTLEIIHCPKLSSLPARIQGLTMLQILVIRGCPELEKRSEKEKGEDWYKIAHIPNIADRLYLEPVSDAT</sequence>
<evidence type="ECO:0000313" key="4">
    <source>
        <dbReference type="Proteomes" id="UP000323000"/>
    </source>
</evidence>
<dbReference type="InterPro" id="IPR032675">
    <property type="entry name" value="LRR_dom_sf"/>
</dbReference>
<comment type="caution">
    <text evidence="3">The sequence shown here is derived from an EMBL/GenBank/DDBJ whole genome shotgun (WGS) entry which is preliminary data.</text>
</comment>
<proteinExistence type="predicted"/>
<evidence type="ECO:0000313" key="3">
    <source>
        <dbReference type="EMBL" id="TXG48523.1"/>
    </source>
</evidence>
<dbReference type="AlphaFoldDB" id="A0A5C7GV13"/>
<dbReference type="Proteomes" id="UP000323000">
    <property type="component" value="Chromosome 12"/>
</dbReference>
<dbReference type="EMBL" id="VAHF01000012">
    <property type="protein sequence ID" value="TXG48523.1"/>
    <property type="molecule type" value="Genomic_DNA"/>
</dbReference>
<keyword evidence="1" id="KW-0862">Zinc</keyword>
<dbReference type="SUPFAM" id="SSF52047">
    <property type="entry name" value="RNI-like"/>
    <property type="match status" value="1"/>
</dbReference>
<dbReference type="GO" id="GO:0003676">
    <property type="term" value="F:nucleic acid binding"/>
    <property type="evidence" value="ECO:0007669"/>
    <property type="project" value="InterPro"/>
</dbReference>
<dbReference type="OrthoDB" id="2973320at2759"/>
<dbReference type="Pfam" id="PF25019">
    <property type="entry name" value="LRR_R13L1-DRL21"/>
    <property type="match status" value="2"/>
</dbReference>
<dbReference type="InterPro" id="IPR056789">
    <property type="entry name" value="LRR_R13L1-DRL21"/>
</dbReference>
<keyword evidence="1" id="KW-0479">Metal-binding</keyword>
<evidence type="ECO:0000259" key="2">
    <source>
        <dbReference type="PROSITE" id="PS50158"/>
    </source>
</evidence>
<dbReference type="PANTHER" id="PTHR47186:SF13">
    <property type="entry name" value="DISEASE RESISTANCE PROTEIN RGA3"/>
    <property type="match status" value="1"/>
</dbReference>
<feature type="domain" description="CCHC-type" evidence="2">
    <location>
        <begin position="97"/>
        <end position="110"/>
    </location>
</feature>
<name>A0A5C7GV13_9ROSI</name>